<organism evidence="2 3">
    <name type="scientific">Roseiconus lacunae</name>
    <dbReference type="NCBI Taxonomy" id="2605694"/>
    <lineage>
        <taxon>Bacteria</taxon>
        <taxon>Pseudomonadati</taxon>
        <taxon>Planctomycetota</taxon>
        <taxon>Planctomycetia</taxon>
        <taxon>Pirellulales</taxon>
        <taxon>Pirellulaceae</taxon>
        <taxon>Roseiconus</taxon>
    </lineage>
</organism>
<keyword evidence="1" id="KW-1133">Transmembrane helix</keyword>
<dbReference type="EMBL" id="JASZZN010000135">
    <property type="protein sequence ID" value="MDM4019553.1"/>
    <property type="molecule type" value="Genomic_DNA"/>
</dbReference>
<feature type="non-terminal residue" evidence="2">
    <location>
        <position position="1"/>
    </location>
</feature>
<keyword evidence="1" id="KW-0472">Membrane</keyword>
<keyword evidence="1" id="KW-0812">Transmembrane</keyword>
<evidence type="ECO:0000313" key="3">
    <source>
        <dbReference type="Proteomes" id="UP001239462"/>
    </source>
</evidence>
<dbReference type="RefSeq" id="WP_289167675.1">
    <property type="nucleotide sequence ID" value="NZ_JASZZN010000135.1"/>
</dbReference>
<proteinExistence type="predicted"/>
<evidence type="ECO:0000313" key="2">
    <source>
        <dbReference type="EMBL" id="MDM4019553.1"/>
    </source>
</evidence>
<sequence>KDHAVAASNPPLKKRRLGDSACIRWFVHLSTPEEQSRRIGQPYDRFTDRYPGESMESFEFHLKIPFDKRARYSVKTILVVTLLLAVSFGAFKYGKESGYQSGFEKGREEGWSEAQSAKVVRKSYRVSDLVYELVKPHDNGKKTMENLADLKRQIEDEINPDSWEAKNGPSTIIVYPQELSLVVEQTTQGHNAIAQYLKERRSSK</sequence>
<keyword evidence="3" id="KW-1185">Reference proteome</keyword>
<evidence type="ECO:0000256" key="1">
    <source>
        <dbReference type="SAM" id="Phobius"/>
    </source>
</evidence>
<feature type="transmembrane region" description="Helical" evidence="1">
    <location>
        <begin position="72"/>
        <end position="91"/>
    </location>
</feature>
<dbReference type="Proteomes" id="UP001239462">
    <property type="component" value="Unassembled WGS sequence"/>
</dbReference>
<name>A0ABT7PT59_9BACT</name>
<comment type="caution">
    <text evidence="2">The sequence shown here is derived from an EMBL/GenBank/DDBJ whole genome shotgun (WGS) entry which is preliminary data.</text>
</comment>
<accession>A0ABT7PT59</accession>
<protein>
    <submittedName>
        <fullName evidence="2">Uncharacterized protein</fullName>
    </submittedName>
</protein>
<gene>
    <name evidence="2" type="ORF">QTN89_29135</name>
</gene>
<reference evidence="2 3" key="1">
    <citation type="submission" date="2023-06" db="EMBL/GenBank/DDBJ databases">
        <title>Roseiconus lacunae JC819 isolated from Gulf of Mannar region, Tamil Nadu.</title>
        <authorList>
            <person name="Pk S."/>
            <person name="Ch S."/>
            <person name="Ch V.R."/>
        </authorList>
    </citation>
    <scope>NUCLEOTIDE SEQUENCE [LARGE SCALE GENOMIC DNA]</scope>
    <source>
        <strain evidence="2 3">JC819</strain>
    </source>
</reference>